<keyword evidence="2" id="KW-1185">Reference proteome</keyword>
<proteinExistence type="predicted"/>
<gene>
    <name evidence="1" type="ORF">GALMADRAFT_257636</name>
</gene>
<dbReference type="HOGENOM" id="CLU_3087384_0_0_1"/>
<protein>
    <submittedName>
        <fullName evidence="1">Uncharacterized protein</fullName>
    </submittedName>
</protein>
<dbReference type="AlphaFoldDB" id="A0A067SA71"/>
<dbReference type="EMBL" id="KL142412">
    <property type="protein sequence ID" value="KDR67795.1"/>
    <property type="molecule type" value="Genomic_DNA"/>
</dbReference>
<name>A0A067SA71_GALM3</name>
<evidence type="ECO:0000313" key="2">
    <source>
        <dbReference type="Proteomes" id="UP000027222"/>
    </source>
</evidence>
<organism evidence="1 2">
    <name type="scientific">Galerina marginata (strain CBS 339.88)</name>
    <dbReference type="NCBI Taxonomy" id="685588"/>
    <lineage>
        <taxon>Eukaryota</taxon>
        <taxon>Fungi</taxon>
        <taxon>Dikarya</taxon>
        <taxon>Basidiomycota</taxon>
        <taxon>Agaricomycotina</taxon>
        <taxon>Agaricomycetes</taxon>
        <taxon>Agaricomycetidae</taxon>
        <taxon>Agaricales</taxon>
        <taxon>Agaricineae</taxon>
        <taxon>Strophariaceae</taxon>
        <taxon>Galerina</taxon>
    </lineage>
</organism>
<sequence length="52" mass="5599">MAYVHRPDVQPLIFIAKAGITPSTLTMSFKTSTASLANWVLARLPPSGSLKI</sequence>
<evidence type="ECO:0000313" key="1">
    <source>
        <dbReference type="EMBL" id="KDR67795.1"/>
    </source>
</evidence>
<dbReference type="Proteomes" id="UP000027222">
    <property type="component" value="Unassembled WGS sequence"/>
</dbReference>
<reference evidence="2" key="1">
    <citation type="journal article" date="2014" name="Proc. Natl. Acad. Sci. U.S.A.">
        <title>Extensive sampling of basidiomycete genomes demonstrates inadequacy of the white-rot/brown-rot paradigm for wood decay fungi.</title>
        <authorList>
            <person name="Riley R."/>
            <person name="Salamov A.A."/>
            <person name="Brown D.W."/>
            <person name="Nagy L.G."/>
            <person name="Floudas D."/>
            <person name="Held B.W."/>
            <person name="Levasseur A."/>
            <person name="Lombard V."/>
            <person name="Morin E."/>
            <person name="Otillar R."/>
            <person name="Lindquist E.A."/>
            <person name="Sun H."/>
            <person name="LaButti K.M."/>
            <person name="Schmutz J."/>
            <person name="Jabbour D."/>
            <person name="Luo H."/>
            <person name="Baker S.E."/>
            <person name="Pisabarro A.G."/>
            <person name="Walton J.D."/>
            <person name="Blanchette R.A."/>
            <person name="Henrissat B."/>
            <person name="Martin F."/>
            <person name="Cullen D."/>
            <person name="Hibbett D.S."/>
            <person name="Grigoriev I.V."/>
        </authorList>
    </citation>
    <scope>NUCLEOTIDE SEQUENCE [LARGE SCALE GENOMIC DNA]</scope>
    <source>
        <strain evidence="2">CBS 339.88</strain>
    </source>
</reference>
<accession>A0A067SA71</accession>